<feature type="transmembrane region" description="Helical" evidence="11">
    <location>
        <begin position="539"/>
        <end position="563"/>
    </location>
</feature>
<keyword evidence="2" id="KW-0813">Transport</keyword>
<keyword evidence="7" id="KW-0675">Receptor</keyword>
<dbReference type="Gene3D" id="3.40.190.10">
    <property type="entry name" value="Periplasmic binding protein-like II"/>
    <property type="match status" value="1"/>
</dbReference>
<evidence type="ECO:0000256" key="3">
    <source>
        <dbReference type="ARBA" id="ARBA00022692"/>
    </source>
</evidence>
<keyword evidence="4 11" id="KW-1133">Transmembrane helix</keyword>
<keyword evidence="9" id="KW-1071">Ligand-gated ion channel</keyword>
<evidence type="ECO:0000259" key="12">
    <source>
        <dbReference type="SMART" id="SM00079"/>
    </source>
</evidence>
<dbReference type="InterPro" id="IPR015683">
    <property type="entry name" value="Ionotropic_Glu_rcpt"/>
</dbReference>
<comment type="subcellular location">
    <subcellularLocation>
        <location evidence="1">Membrane</location>
        <topology evidence="1">Multi-pass membrane protein</topology>
    </subcellularLocation>
</comment>
<dbReference type="AlphaFoldDB" id="A0A699GZS1"/>
<sequence>MLRAFLMSLTGAASHWLRNKPYGSIKTWEDLKAKFLSKYCPPARPAKKIEEINNFQQEPDETLCQAWERFKELLMKCPQHYLTKITSKARSTKTSDGLAAIQAQLNNLGREIKKVNEKVYVAQLRFVEDMDPYLDEGIEEVVVGEIFCKVSCVETRRFDEIITIHDEDDYVTYQMVRSNPRFKYLTNEQCNKIPPLLKKGAHSGVQTKKYEETILTSNTPSPSMKIRCICACTSQETTKNHSRIRRIQKDFIRLEYGMESRRRGIKVGPMLNDTQDDDSHVEAKALSCYLGWARAFCFYNFVIVTEDRFSKLHVKSTSIRKRRSIKEQGDTGQAGVCAGPAWQNNKHGKSPCPKLVVWVPKKIGFTELVEVEQSEVKGGFSIAIFCYALQLLPFKVQPIFKPFINDNGESNGTYDQLLHHIEGKTCQAVAGDVTIRASRAKFVDFTIPYLSSEVYMLVHGSHEWNQTLWTFLRPFTWRLWITIVCACIFIGAAVAILEYRAGNPKFTAPYFQTLRMVIWFPISTFFFNEGKILNRNSKVVLVMWLSMIFIVVQIFTATLSSWLTLDQLRPRVPTYYGNAGYQNGSFLKEFIMQKCKCSGDDLLALESVEEYKNAFSNGSVKVIFDELPYIDLFLSKYGSNYMKFGPINQESGIAFAFPRGSRLLPKFSRAVINITESDTMMDMKKKYLGFPMLDHSQPNQPLPQSLDVRSFIGLFIFMGTVVIIAIILSEVSLRRVNKKILPISTDA</sequence>
<accession>A0A699GZS1</accession>
<evidence type="ECO:0000256" key="6">
    <source>
        <dbReference type="ARBA" id="ARBA00023136"/>
    </source>
</evidence>
<evidence type="ECO:0000256" key="4">
    <source>
        <dbReference type="ARBA" id="ARBA00022989"/>
    </source>
</evidence>
<gene>
    <name evidence="13" type="ORF">Tci_224148</name>
</gene>
<evidence type="ECO:0000256" key="5">
    <source>
        <dbReference type="ARBA" id="ARBA00023065"/>
    </source>
</evidence>
<dbReference type="SUPFAM" id="SSF53850">
    <property type="entry name" value="Periplasmic binding protein-like II"/>
    <property type="match status" value="1"/>
</dbReference>
<evidence type="ECO:0000256" key="9">
    <source>
        <dbReference type="ARBA" id="ARBA00023286"/>
    </source>
</evidence>
<dbReference type="SMART" id="SM00079">
    <property type="entry name" value="PBPe"/>
    <property type="match status" value="1"/>
</dbReference>
<feature type="transmembrane region" description="Helical" evidence="11">
    <location>
        <begin position="479"/>
        <end position="497"/>
    </location>
</feature>
<feature type="transmembrane region" description="Helical" evidence="11">
    <location>
        <begin position="711"/>
        <end position="733"/>
    </location>
</feature>
<keyword evidence="3 11" id="KW-0812">Transmembrane</keyword>
<proteinExistence type="predicted"/>
<dbReference type="Pfam" id="PF03732">
    <property type="entry name" value="Retrotrans_gag"/>
    <property type="match status" value="1"/>
</dbReference>
<dbReference type="EMBL" id="BKCJ010061933">
    <property type="protein sequence ID" value="GEW52172.1"/>
    <property type="molecule type" value="Genomic_DNA"/>
</dbReference>
<evidence type="ECO:0000256" key="8">
    <source>
        <dbReference type="ARBA" id="ARBA00023180"/>
    </source>
</evidence>
<evidence type="ECO:0000256" key="7">
    <source>
        <dbReference type="ARBA" id="ARBA00023170"/>
    </source>
</evidence>
<evidence type="ECO:0000256" key="11">
    <source>
        <dbReference type="SAM" id="Phobius"/>
    </source>
</evidence>
<evidence type="ECO:0000256" key="1">
    <source>
        <dbReference type="ARBA" id="ARBA00004141"/>
    </source>
</evidence>
<keyword evidence="5" id="KW-0406">Ion transport</keyword>
<keyword evidence="6 11" id="KW-0472">Membrane</keyword>
<dbReference type="InterPro" id="IPR005162">
    <property type="entry name" value="Retrotrans_gag_dom"/>
</dbReference>
<comment type="caution">
    <text evidence="13">The sequence shown here is derived from an EMBL/GenBank/DDBJ whole genome shotgun (WGS) entry which is preliminary data.</text>
</comment>
<evidence type="ECO:0000313" key="13">
    <source>
        <dbReference type="EMBL" id="GEW52172.1"/>
    </source>
</evidence>
<dbReference type="InterPro" id="IPR001320">
    <property type="entry name" value="Iontro_rcpt_C"/>
</dbReference>
<keyword evidence="10" id="KW-0407">Ion channel</keyword>
<evidence type="ECO:0000256" key="2">
    <source>
        <dbReference type="ARBA" id="ARBA00022448"/>
    </source>
</evidence>
<dbReference type="GO" id="GO:0015276">
    <property type="term" value="F:ligand-gated monoatomic ion channel activity"/>
    <property type="evidence" value="ECO:0007669"/>
    <property type="project" value="InterPro"/>
</dbReference>
<dbReference type="Pfam" id="PF00060">
    <property type="entry name" value="Lig_chan"/>
    <property type="match status" value="1"/>
</dbReference>
<protein>
    <submittedName>
        <fullName evidence="13">Extracellular solute-binding protein, family 3</fullName>
    </submittedName>
</protein>
<keyword evidence="8" id="KW-0325">Glycoprotein</keyword>
<dbReference type="GO" id="GO:0016020">
    <property type="term" value="C:membrane"/>
    <property type="evidence" value="ECO:0007669"/>
    <property type="project" value="UniProtKB-SubCell"/>
</dbReference>
<dbReference type="PANTHER" id="PTHR18966">
    <property type="entry name" value="IONOTROPIC GLUTAMATE RECEPTOR"/>
    <property type="match status" value="1"/>
</dbReference>
<name>A0A699GZS1_TANCI</name>
<feature type="domain" description="Ionotropic glutamate receptor C-terminal" evidence="12">
    <location>
        <begin position="354"/>
        <end position="690"/>
    </location>
</feature>
<evidence type="ECO:0000256" key="10">
    <source>
        <dbReference type="ARBA" id="ARBA00023303"/>
    </source>
</evidence>
<dbReference type="Gene3D" id="1.10.287.70">
    <property type="match status" value="1"/>
</dbReference>
<organism evidence="13">
    <name type="scientific">Tanacetum cinerariifolium</name>
    <name type="common">Dalmatian daisy</name>
    <name type="synonym">Chrysanthemum cinerariifolium</name>
    <dbReference type="NCBI Taxonomy" id="118510"/>
    <lineage>
        <taxon>Eukaryota</taxon>
        <taxon>Viridiplantae</taxon>
        <taxon>Streptophyta</taxon>
        <taxon>Embryophyta</taxon>
        <taxon>Tracheophyta</taxon>
        <taxon>Spermatophyta</taxon>
        <taxon>Magnoliopsida</taxon>
        <taxon>eudicotyledons</taxon>
        <taxon>Gunneridae</taxon>
        <taxon>Pentapetalae</taxon>
        <taxon>asterids</taxon>
        <taxon>campanulids</taxon>
        <taxon>Asterales</taxon>
        <taxon>Asteraceae</taxon>
        <taxon>Asteroideae</taxon>
        <taxon>Anthemideae</taxon>
        <taxon>Anthemidinae</taxon>
        <taxon>Tanacetum</taxon>
    </lineage>
</organism>
<reference evidence="13" key="1">
    <citation type="journal article" date="2019" name="Sci. Rep.">
        <title>Draft genome of Tanacetum cinerariifolium, the natural source of mosquito coil.</title>
        <authorList>
            <person name="Yamashiro T."/>
            <person name="Shiraishi A."/>
            <person name="Satake H."/>
            <person name="Nakayama K."/>
        </authorList>
    </citation>
    <scope>NUCLEOTIDE SEQUENCE</scope>
</reference>